<feature type="region of interest" description="Disordered" evidence="2">
    <location>
        <begin position="132"/>
        <end position="182"/>
    </location>
</feature>
<dbReference type="SMART" id="SM01052">
    <property type="entry name" value="CAP_GLY"/>
    <property type="match status" value="1"/>
</dbReference>
<keyword evidence="5" id="KW-1185">Reference proteome</keyword>
<evidence type="ECO:0000313" key="4">
    <source>
        <dbReference type="Ensembl" id="ENSHHUP00000066431.1"/>
    </source>
</evidence>
<reference evidence="4" key="3">
    <citation type="submission" date="2025-09" db="UniProtKB">
        <authorList>
            <consortium name="Ensembl"/>
        </authorList>
    </citation>
    <scope>IDENTIFICATION</scope>
</reference>
<dbReference type="AlphaFoldDB" id="A0A4W5PP16"/>
<sequence>MVTHILRCVFAWTFKGLLCTCRFFWVSPYYSIKYIPIEPHRTGKDQVKQKTGSANQEIPGSHDSSAMQRRLSKAEREIQALKTQITFERETWERKFVELQRKQQDLRYQLISETVARPGSLLQVGSFEDLGESEMENRHPYDGKDQDSSSSLSHSNRSKGSERTSSTGDTCQSSLSGSQVSMNSAFGSRPISALSTATSGSSWRGYTGPHRVFVPHSPLDLQTGHRVRVLLPSGRISTGTVRYLGPLEGEPDFHMGVELESLEHGQQDGTHRGQCYFECYRSVSVSCLLFHISPPLPWIPLMTCLPCPTQPTPTSVSTYGFPATHPNFP</sequence>
<accession>A0A4W5PP16</accession>
<name>A0A4W5PP16_9TELE</name>
<reference evidence="4" key="2">
    <citation type="submission" date="2025-08" db="UniProtKB">
        <authorList>
            <consortium name="Ensembl"/>
        </authorList>
    </citation>
    <scope>IDENTIFICATION</scope>
</reference>
<dbReference type="STRING" id="62062.ENSHHUP00000066431"/>
<dbReference type="Ensembl" id="ENSHHUT00000068668.1">
    <property type="protein sequence ID" value="ENSHHUP00000066431.1"/>
    <property type="gene ID" value="ENSHHUG00000039165.1"/>
</dbReference>
<proteinExistence type="predicted"/>
<evidence type="ECO:0000313" key="5">
    <source>
        <dbReference type="Proteomes" id="UP000314982"/>
    </source>
</evidence>
<feature type="compositionally biased region" description="Polar residues" evidence="2">
    <location>
        <begin position="163"/>
        <end position="182"/>
    </location>
</feature>
<organism evidence="4 5">
    <name type="scientific">Hucho hucho</name>
    <name type="common">huchen</name>
    <dbReference type="NCBI Taxonomy" id="62062"/>
    <lineage>
        <taxon>Eukaryota</taxon>
        <taxon>Metazoa</taxon>
        <taxon>Chordata</taxon>
        <taxon>Craniata</taxon>
        <taxon>Vertebrata</taxon>
        <taxon>Euteleostomi</taxon>
        <taxon>Actinopterygii</taxon>
        <taxon>Neopterygii</taxon>
        <taxon>Teleostei</taxon>
        <taxon>Protacanthopterygii</taxon>
        <taxon>Salmoniformes</taxon>
        <taxon>Salmonidae</taxon>
        <taxon>Salmoninae</taxon>
        <taxon>Hucho</taxon>
    </lineage>
</organism>
<evidence type="ECO:0000256" key="2">
    <source>
        <dbReference type="SAM" id="MobiDB-lite"/>
    </source>
</evidence>
<dbReference type="InterPro" id="IPR000938">
    <property type="entry name" value="CAP-Gly_domain"/>
</dbReference>
<feature type="domain" description="CAP-Gly" evidence="3">
    <location>
        <begin position="245"/>
        <end position="291"/>
    </location>
</feature>
<dbReference type="Proteomes" id="UP000314982">
    <property type="component" value="Unassembled WGS sequence"/>
</dbReference>
<dbReference type="InterPro" id="IPR036859">
    <property type="entry name" value="CAP-Gly_dom_sf"/>
</dbReference>
<reference evidence="5" key="1">
    <citation type="submission" date="2018-06" db="EMBL/GenBank/DDBJ databases">
        <title>Genome assembly of Danube salmon.</title>
        <authorList>
            <person name="Macqueen D.J."/>
            <person name="Gundappa M.K."/>
        </authorList>
    </citation>
    <scope>NUCLEOTIDE SEQUENCE [LARGE SCALE GENOMIC DNA]</scope>
</reference>
<feature type="compositionally biased region" description="Basic and acidic residues" evidence="2">
    <location>
        <begin position="135"/>
        <end position="147"/>
    </location>
</feature>
<dbReference type="GeneTree" id="ENSGT00990000203803"/>
<dbReference type="Pfam" id="PF01302">
    <property type="entry name" value="CAP_GLY"/>
    <property type="match status" value="1"/>
</dbReference>
<evidence type="ECO:0000256" key="1">
    <source>
        <dbReference type="SAM" id="Coils"/>
    </source>
</evidence>
<feature type="coiled-coil region" evidence="1">
    <location>
        <begin position="64"/>
        <end position="91"/>
    </location>
</feature>
<dbReference type="Gene3D" id="2.30.30.190">
    <property type="entry name" value="CAP Gly-rich-like domain"/>
    <property type="match status" value="1"/>
</dbReference>
<dbReference type="PROSITE" id="PS50245">
    <property type="entry name" value="CAP_GLY_2"/>
    <property type="match status" value="1"/>
</dbReference>
<keyword evidence="1" id="KW-0175">Coiled coil</keyword>
<dbReference type="SUPFAM" id="SSF74924">
    <property type="entry name" value="Cap-Gly domain"/>
    <property type="match status" value="1"/>
</dbReference>
<evidence type="ECO:0000259" key="3">
    <source>
        <dbReference type="PROSITE" id="PS50245"/>
    </source>
</evidence>
<protein>
    <submittedName>
        <fullName evidence="4">Si:ch211-175f12.2</fullName>
    </submittedName>
</protein>